<protein>
    <submittedName>
        <fullName evidence="1">Uncharacterized protein</fullName>
    </submittedName>
</protein>
<name>A0A9W9YQ58_9CNID</name>
<organism evidence="1 2">
    <name type="scientific">Desmophyllum pertusum</name>
    <dbReference type="NCBI Taxonomy" id="174260"/>
    <lineage>
        <taxon>Eukaryota</taxon>
        <taxon>Metazoa</taxon>
        <taxon>Cnidaria</taxon>
        <taxon>Anthozoa</taxon>
        <taxon>Hexacorallia</taxon>
        <taxon>Scleractinia</taxon>
        <taxon>Caryophylliina</taxon>
        <taxon>Caryophylliidae</taxon>
        <taxon>Desmophyllum</taxon>
    </lineage>
</organism>
<accession>A0A9W9YQ58</accession>
<keyword evidence="2" id="KW-1185">Reference proteome</keyword>
<dbReference type="AlphaFoldDB" id="A0A9W9YQ58"/>
<evidence type="ECO:0000313" key="1">
    <source>
        <dbReference type="EMBL" id="KAJ7362180.1"/>
    </source>
</evidence>
<sequence>MINLYYYYSRHFQRCLKFHVTVQHATLDQRKDAMSIWMENVSRSHFEVCIRESRALDGAHNNLVVVSRANDVL</sequence>
<reference evidence="1" key="1">
    <citation type="submission" date="2023-01" db="EMBL/GenBank/DDBJ databases">
        <title>Genome assembly of the deep-sea coral Lophelia pertusa.</title>
        <authorList>
            <person name="Herrera S."/>
            <person name="Cordes E."/>
        </authorList>
    </citation>
    <scope>NUCLEOTIDE SEQUENCE</scope>
    <source>
        <strain evidence="1">USNM1676648</strain>
        <tissue evidence="1">Polyp</tissue>
    </source>
</reference>
<proteinExistence type="predicted"/>
<gene>
    <name evidence="1" type="ORF">OS493_013274</name>
</gene>
<dbReference type="EMBL" id="MU827307">
    <property type="protein sequence ID" value="KAJ7362180.1"/>
    <property type="molecule type" value="Genomic_DNA"/>
</dbReference>
<evidence type="ECO:0000313" key="2">
    <source>
        <dbReference type="Proteomes" id="UP001163046"/>
    </source>
</evidence>
<comment type="caution">
    <text evidence="1">The sequence shown here is derived from an EMBL/GenBank/DDBJ whole genome shotgun (WGS) entry which is preliminary data.</text>
</comment>
<dbReference type="Proteomes" id="UP001163046">
    <property type="component" value="Unassembled WGS sequence"/>
</dbReference>